<organism evidence="2 3">
    <name type="scientific">Aliiruegeria lutimaris</name>
    <dbReference type="NCBI Taxonomy" id="571298"/>
    <lineage>
        <taxon>Bacteria</taxon>
        <taxon>Pseudomonadati</taxon>
        <taxon>Pseudomonadota</taxon>
        <taxon>Alphaproteobacteria</taxon>
        <taxon>Rhodobacterales</taxon>
        <taxon>Roseobacteraceae</taxon>
        <taxon>Aliiruegeria</taxon>
    </lineage>
</organism>
<proteinExistence type="predicted"/>
<feature type="transmembrane region" description="Helical" evidence="1">
    <location>
        <begin position="20"/>
        <end position="40"/>
    </location>
</feature>
<keyword evidence="3" id="KW-1185">Reference proteome</keyword>
<dbReference type="STRING" id="571298.SAMN04488026_103151"/>
<dbReference type="Proteomes" id="UP000199382">
    <property type="component" value="Unassembled WGS sequence"/>
</dbReference>
<accession>A0A1G8Z9X0</accession>
<evidence type="ECO:0000313" key="3">
    <source>
        <dbReference type="Proteomes" id="UP000199382"/>
    </source>
</evidence>
<reference evidence="2 3" key="1">
    <citation type="submission" date="2016-10" db="EMBL/GenBank/DDBJ databases">
        <authorList>
            <person name="de Groot N.N."/>
        </authorList>
    </citation>
    <scope>NUCLEOTIDE SEQUENCE [LARGE SCALE GENOMIC DNA]</scope>
    <source>
        <strain evidence="2 3">DSM 25294</strain>
    </source>
</reference>
<keyword evidence="1" id="KW-1133">Transmembrane helix</keyword>
<evidence type="ECO:0008006" key="4">
    <source>
        <dbReference type="Google" id="ProtNLM"/>
    </source>
</evidence>
<keyword evidence="1" id="KW-0472">Membrane</keyword>
<evidence type="ECO:0000313" key="2">
    <source>
        <dbReference type="EMBL" id="SDK11807.1"/>
    </source>
</evidence>
<protein>
    <recommendedName>
        <fullName evidence="4">Flp pilus assembly protein, pilin Flp</fullName>
    </recommendedName>
</protein>
<keyword evidence="1" id="KW-0812">Transmembrane</keyword>
<name>A0A1G8Z9X0_9RHOB</name>
<evidence type="ECO:0000256" key="1">
    <source>
        <dbReference type="SAM" id="Phobius"/>
    </source>
</evidence>
<gene>
    <name evidence="2" type="ORF">SAMN04488026_103151</name>
</gene>
<dbReference type="AlphaFoldDB" id="A0A1G8Z9X0"/>
<sequence length="60" mass="6174">MLRILRSFLAKENGAVSVDWIVLAAGVVTFALGATSLVVAGTSESSQNLATTIAERPVGN</sequence>
<dbReference type="EMBL" id="FNEK01000031">
    <property type="protein sequence ID" value="SDK11807.1"/>
    <property type="molecule type" value="Genomic_DNA"/>
</dbReference>